<proteinExistence type="predicted"/>
<dbReference type="CDD" id="cd03109">
    <property type="entry name" value="DTBS"/>
    <property type="match status" value="1"/>
</dbReference>
<protein>
    <submittedName>
        <fullName evidence="2">Phosphate acetyltransferase</fullName>
        <ecNumber evidence="2">2.3.1.8</ecNumber>
    </submittedName>
</protein>
<name>A0A3B1E104_9ZZZZ</name>
<dbReference type="SUPFAM" id="SSF75138">
    <property type="entry name" value="HprK N-terminal domain-like"/>
    <property type="match status" value="1"/>
</dbReference>
<dbReference type="InterPro" id="IPR028979">
    <property type="entry name" value="Ser_kin/Pase_Hpr-like_N_sf"/>
</dbReference>
<accession>A0A3B1E104</accession>
<dbReference type="SUPFAM" id="SSF52540">
    <property type="entry name" value="P-loop containing nucleoside triphosphate hydrolases"/>
    <property type="match status" value="1"/>
</dbReference>
<dbReference type="InterPro" id="IPR050500">
    <property type="entry name" value="Phos_Acetyltrans/Butyryltrans"/>
</dbReference>
<dbReference type="GO" id="GO:0008959">
    <property type="term" value="F:phosphate acetyltransferase activity"/>
    <property type="evidence" value="ECO:0007669"/>
    <property type="project" value="UniProtKB-EC"/>
</dbReference>
<evidence type="ECO:0000259" key="1">
    <source>
        <dbReference type="Pfam" id="PF07085"/>
    </source>
</evidence>
<organism evidence="2">
    <name type="scientific">hydrothermal vent metagenome</name>
    <dbReference type="NCBI Taxonomy" id="652676"/>
    <lineage>
        <taxon>unclassified sequences</taxon>
        <taxon>metagenomes</taxon>
        <taxon>ecological metagenomes</taxon>
    </lineage>
</organism>
<dbReference type="EMBL" id="UOGJ01000039">
    <property type="protein sequence ID" value="VAX35277.1"/>
    <property type="molecule type" value="Genomic_DNA"/>
</dbReference>
<dbReference type="EC" id="2.3.1.8" evidence="2"/>
<sequence length="369" mass="40606">MKQKSFKNIFLSSIYQNAGKTTMSLGLYQAFKERKIKTTFMKPVGQQVVSVGDQHIDKDSYLMGKVFHTAKQFREMSPVTIGRGYTEKYIANPHKDKIQKAIQKSFENLARRKDAIIVEGTGHAGVGAVIDFSNADVAALLGSKVIMISGGGIGKSIDEIILNKALFDLRGVDMIGVIINKVLPKKYEKIKSVLKKGLKNKGIKLLGVIPYDPLLTAPTVEQVCDCLQLELVCGRGGVQQRVNNTIVAAMEPHNMIHYIKDGTLVITSGDRVDNILVAVSSHLVSNDGKSFRISGLILTGGLVPNPKITELLKKSKMPVMITEEDTYTVAARLENLICKIQKTDKDKIQEAACLVKKYVNIDAILKSFE</sequence>
<dbReference type="AlphaFoldDB" id="A0A3B1E104"/>
<dbReference type="Gene3D" id="3.40.1390.20">
    <property type="entry name" value="HprK N-terminal domain-like"/>
    <property type="match status" value="1"/>
</dbReference>
<evidence type="ECO:0000313" key="2">
    <source>
        <dbReference type="EMBL" id="VAX35277.1"/>
    </source>
</evidence>
<dbReference type="PANTHER" id="PTHR43356">
    <property type="entry name" value="PHOSPHATE ACETYLTRANSFERASE"/>
    <property type="match status" value="1"/>
</dbReference>
<feature type="domain" description="DRTGG" evidence="1">
    <location>
        <begin position="223"/>
        <end position="335"/>
    </location>
</feature>
<reference evidence="2" key="1">
    <citation type="submission" date="2018-06" db="EMBL/GenBank/DDBJ databases">
        <authorList>
            <person name="Zhirakovskaya E."/>
        </authorList>
    </citation>
    <scope>NUCLEOTIDE SEQUENCE</scope>
</reference>
<dbReference type="Pfam" id="PF13500">
    <property type="entry name" value="AAA_26"/>
    <property type="match status" value="1"/>
</dbReference>
<keyword evidence="2" id="KW-0012">Acyltransferase</keyword>
<dbReference type="PANTHER" id="PTHR43356:SF2">
    <property type="entry name" value="PHOSPHATE ACETYLTRANSFERASE"/>
    <property type="match status" value="1"/>
</dbReference>
<dbReference type="Gene3D" id="3.40.50.300">
    <property type="entry name" value="P-loop containing nucleotide triphosphate hydrolases"/>
    <property type="match status" value="1"/>
</dbReference>
<dbReference type="InterPro" id="IPR027417">
    <property type="entry name" value="P-loop_NTPase"/>
</dbReference>
<dbReference type="InterPro" id="IPR010766">
    <property type="entry name" value="DRTGG"/>
</dbReference>
<keyword evidence="2" id="KW-0808">Transferase</keyword>
<gene>
    <name evidence="2" type="ORF">MNBD_UNCLBAC01-1735</name>
</gene>
<dbReference type="Pfam" id="PF07085">
    <property type="entry name" value="DRTGG"/>
    <property type="match status" value="1"/>
</dbReference>